<organism evidence="1 2">
    <name type="scientific">Anaerosalibacter bizertensis</name>
    <dbReference type="NCBI Taxonomy" id="932217"/>
    <lineage>
        <taxon>Bacteria</taxon>
        <taxon>Bacillati</taxon>
        <taxon>Bacillota</taxon>
        <taxon>Tissierellia</taxon>
        <taxon>Tissierellales</taxon>
        <taxon>Sporanaerobacteraceae</taxon>
        <taxon>Anaerosalibacter</taxon>
    </lineage>
</organism>
<dbReference type="Gene3D" id="1.25.40.10">
    <property type="entry name" value="Tetratricopeptide repeat domain"/>
    <property type="match status" value="1"/>
</dbReference>
<sequence>MLRGKYNLYGKYLEGVKEVFPNYLKLDKSSIKGCIGYLKGKENSKKNCFLLNINNVNVYESKLSFDFNVVQELDISNEFINKSLYKFAWRSDWVDRTTGYFPLICIVDKLDFDTIRKGTPNLKKVSSYSAELEELKGKNDWRGICNRFSPLEEVKNNKEIWDNPSDLYNLAFACSKLGEPKNGLERDKKHLKTVKKYREYSIYFYERCYELDPRNFRYPLALGYRYYLNVMELTKQKGRKDGNVNYEMTNAINWLNKTIELNPRSIKANYRKGKLIIDKKIDNFKYAPRKWTAEDFEELKEIEADGVKSLERVIDIYEKYKDDKYKSIFLREYVKALYTLGTFYLEKVELHWDYYICLKISDKKIKFDYSSEDTRYISRGKKLLEKCFEVESKTLFNKDMDVSELAKNIGKWHVSPIDKLYKLGISNLKTYFVLKMLGVNSNKIDKYGDVGEKLLLTAIEVAYEGKRQKNIRRNTNYINEKLGKYYIISERYGSAIKITKNCRQSYIKNTYAGALILSKDKNNINKAINVLKSAKEDRYNLSRELSLVLLIYTYKLSDENQKIGELMEELDGSMSKKSRKLLEVLDIGVC</sequence>
<name>A0A9Q4FMQ6_9FIRM</name>
<keyword evidence="2" id="KW-1185">Reference proteome</keyword>
<dbReference type="InterPro" id="IPR011990">
    <property type="entry name" value="TPR-like_helical_dom_sf"/>
</dbReference>
<evidence type="ECO:0000313" key="1">
    <source>
        <dbReference type="EMBL" id="MCG4566032.1"/>
    </source>
</evidence>
<protein>
    <submittedName>
        <fullName evidence="1">Uncharacterized protein</fullName>
    </submittedName>
</protein>
<dbReference type="EMBL" id="JAKNID010000084">
    <property type="protein sequence ID" value="MCG4566032.1"/>
    <property type="molecule type" value="Genomic_DNA"/>
</dbReference>
<comment type="caution">
    <text evidence="1">The sequence shown here is derived from an EMBL/GenBank/DDBJ whole genome shotgun (WGS) entry which is preliminary data.</text>
</comment>
<evidence type="ECO:0000313" key="2">
    <source>
        <dbReference type="Proteomes" id="UP001108123"/>
    </source>
</evidence>
<gene>
    <name evidence="1" type="ORF">L0P62_11285</name>
</gene>
<reference evidence="1" key="1">
    <citation type="submission" date="2022-01" db="EMBL/GenBank/DDBJ databases">
        <title>Collection of gut derived symbiotic bacterial strains cultured from healthy donors.</title>
        <authorList>
            <person name="Lin H."/>
            <person name="Kohout C."/>
            <person name="Waligurski E."/>
            <person name="Pamer E.G."/>
        </authorList>
    </citation>
    <scope>NUCLEOTIDE SEQUENCE</scope>
    <source>
        <strain evidence="1">MSK.14.39</strain>
    </source>
</reference>
<dbReference type="Proteomes" id="UP001108123">
    <property type="component" value="Unassembled WGS sequence"/>
</dbReference>
<accession>A0A9Q4FMQ6</accession>
<proteinExistence type="predicted"/>
<dbReference type="AlphaFoldDB" id="A0A9Q4FMQ6"/>